<proteinExistence type="predicted"/>
<dbReference type="InterPro" id="IPR000326">
    <property type="entry name" value="PAP2/HPO"/>
</dbReference>
<keyword evidence="2" id="KW-1003">Cell membrane</keyword>
<dbReference type="AlphaFoldDB" id="A0A0G0S603"/>
<dbReference type="GO" id="GO:0016787">
    <property type="term" value="F:hydrolase activity"/>
    <property type="evidence" value="ECO:0007669"/>
    <property type="project" value="UniProtKB-KW"/>
</dbReference>
<dbReference type="PANTHER" id="PTHR14969:SF62">
    <property type="entry name" value="DECAPRENYLPHOSPHORYL-5-PHOSPHORIBOSE PHOSPHATASE RV3807C-RELATED"/>
    <property type="match status" value="1"/>
</dbReference>
<evidence type="ECO:0000256" key="1">
    <source>
        <dbReference type="ARBA" id="ARBA00004651"/>
    </source>
</evidence>
<dbReference type="InterPro" id="IPR036938">
    <property type="entry name" value="PAP2/HPO_sf"/>
</dbReference>
<gene>
    <name evidence="9" type="ORF">UT61_C0012G0015</name>
</gene>
<dbReference type="Proteomes" id="UP000034793">
    <property type="component" value="Unassembled WGS sequence"/>
</dbReference>
<evidence type="ECO:0000313" key="9">
    <source>
        <dbReference type="EMBL" id="KKR30145.1"/>
    </source>
</evidence>
<evidence type="ECO:0000256" key="6">
    <source>
        <dbReference type="ARBA" id="ARBA00023136"/>
    </source>
</evidence>
<accession>A0A0G0S603</accession>
<dbReference type="SUPFAM" id="SSF48317">
    <property type="entry name" value="Acid phosphatase/Vanadium-dependent haloperoxidase"/>
    <property type="match status" value="1"/>
</dbReference>
<keyword evidence="5 7" id="KW-1133">Transmembrane helix</keyword>
<name>A0A0G0S603_9BACT</name>
<evidence type="ECO:0000256" key="4">
    <source>
        <dbReference type="ARBA" id="ARBA00022801"/>
    </source>
</evidence>
<feature type="transmembrane region" description="Helical" evidence="7">
    <location>
        <begin position="115"/>
        <end position="132"/>
    </location>
</feature>
<feature type="transmembrane region" description="Helical" evidence="7">
    <location>
        <begin position="20"/>
        <end position="39"/>
    </location>
</feature>
<dbReference type="Pfam" id="PF01569">
    <property type="entry name" value="PAP2"/>
    <property type="match status" value="1"/>
</dbReference>
<reference evidence="9 10" key="1">
    <citation type="journal article" date="2015" name="Nature">
        <title>rRNA introns, odd ribosomes, and small enigmatic genomes across a large radiation of phyla.</title>
        <authorList>
            <person name="Brown C.T."/>
            <person name="Hug L.A."/>
            <person name="Thomas B.C."/>
            <person name="Sharon I."/>
            <person name="Castelle C.J."/>
            <person name="Singh A."/>
            <person name="Wilkins M.J."/>
            <person name="Williams K.H."/>
            <person name="Banfield J.F."/>
        </authorList>
    </citation>
    <scope>NUCLEOTIDE SEQUENCE [LARGE SCALE GENOMIC DNA]</scope>
</reference>
<feature type="domain" description="Phosphatidic acid phosphatase type 2/haloperoxidase" evidence="8">
    <location>
        <begin position="47"/>
        <end position="156"/>
    </location>
</feature>
<organism evidence="9 10">
    <name type="scientific">Candidatus Woesebacteria bacterium GW2011_GWA1_39_8</name>
    <dbReference type="NCBI Taxonomy" id="1618552"/>
    <lineage>
        <taxon>Bacteria</taxon>
        <taxon>Candidatus Woeseibacteriota</taxon>
    </lineage>
</organism>
<dbReference type="EMBL" id="LBXL01000012">
    <property type="protein sequence ID" value="KKR30145.1"/>
    <property type="molecule type" value="Genomic_DNA"/>
</dbReference>
<comment type="caution">
    <text evidence="9">The sequence shown here is derived from an EMBL/GenBank/DDBJ whole genome shotgun (WGS) entry which is preliminary data.</text>
</comment>
<dbReference type="CDD" id="cd01610">
    <property type="entry name" value="PAP2_like"/>
    <property type="match status" value="1"/>
</dbReference>
<evidence type="ECO:0000313" key="10">
    <source>
        <dbReference type="Proteomes" id="UP000034793"/>
    </source>
</evidence>
<keyword evidence="4" id="KW-0378">Hydrolase</keyword>
<keyword evidence="6 7" id="KW-0472">Membrane</keyword>
<keyword evidence="3 7" id="KW-0812">Transmembrane</keyword>
<feature type="transmembrane region" description="Helical" evidence="7">
    <location>
        <begin position="138"/>
        <end position="155"/>
    </location>
</feature>
<evidence type="ECO:0000256" key="2">
    <source>
        <dbReference type="ARBA" id="ARBA00022475"/>
    </source>
</evidence>
<dbReference type="Gene3D" id="1.20.144.10">
    <property type="entry name" value="Phosphatidic acid phosphatase type 2/haloperoxidase"/>
    <property type="match status" value="1"/>
</dbReference>
<dbReference type="SMART" id="SM00014">
    <property type="entry name" value="acidPPc"/>
    <property type="match status" value="1"/>
</dbReference>
<sequence length="179" mass="20074">MNDLKYIVAILLERMSPVNFMASFLIWVMFAILFALWVLDKRIKKEQIYHAVLASIMAWLLSEVIKSWFPSLRPFELNNKPTFTLTVPHGSAFPSDHSAIAFGLAVSVWSHHKRLGIAFIVAAILVGLGRVLGNVHYFTDILGGAALGVISVIILEKLHVALQRNDEKSSGVKRKKHRT</sequence>
<dbReference type="PANTHER" id="PTHR14969">
    <property type="entry name" value="SPHINGOSINE-1-PHOSPHATE PHOSPHOHYDROLASE"/>
    <property type="match status" value="1"/>
</dbReference>
<comment type="subcellular location">
    <subcellularLocation>
        <location evidence="1">Cell membrane</location>
        <topology evidence="1">Multi-pass membrane protein</topology>
    </subcellularLocation>
</comment>
<evidence type="ECO:0000256" key="3">
    <source>
        <dbReference type="ARBA" id="ARBA00022692"/>
    </source>
</evidence>
<evidence type="ECO:0000256" key="7">
    <source>
        <dbReference type="SAM" id="Phobius"/>
    </source>
</evidence>
<dbReference type="GO" id="GO:0005886">
    <property type="term" value="C:plasma membrane"/>
    <property type="evidence" value="ECO:0007669"/>
    <property type="project" value="UniProtKB-SubCell"/>
</dbReference>
<evidence type="ECO:0000259" key="8">
    <source>
        <dbReference type="SMART" id="SM00014"/>
    </source>
</evidence>
<evidence type="ECO:0000256" key="5">
    <source>
        <dbReference type="ARBA" id="ARBA00022989"/>
    </source>
</evidence>
<protein>
    <submittedName>
        <fullName evidence="9">Bacitracin transport permease protein BCRC</fullName>
    </submittedName>
</protein>